<protein>
    <submittedName>
        <fullName evidence="6">Radical SAM superfamily enzyme</fullName>
    </submittedName>
</protein>
<dbReference type="SFLD" id="SFLDG01386">
    <property type="entry name" value="main_SPASM_domain-containing"/>
    <property type="match status" value="1"/>
</dbReference>
<name>A0A1Y3GIY6_9EURY</name>
<dbReference type="SFLD" id="SFLDG01067">
    <property type="entry name" value="SPASM/twitch_domain_containing"/>
    <property type="match status" value="1"/>
</dbReference>
<evidence type="ECO:0000256" key="3">
    <source>
        <dbReference type="ARBA" id="ARBA00023004"/>
    </source>
</evidence>
<evidence type="ECO:0000313" key="7">
    <source>
        <dbReference type="Proteomes" id="UP000195137"/>
    </source>
</evidence>
<evidence type="ECO:0000256" key="1">
    <source>
        <dbReference type="ARBA" id="ARBA00022691"/>
    </source>
</evidence>
<feature type="domain" description="Radical SAM core" evidence="5">
    <location>
        <begin position="17"/>
        <end position="225"/>
    </location>
</feature>
<dbReference type="PANTHER" id="PTHR43524:SF1">
    <property type="entry name" value="RADICAL SAM SUPERFAMILY PROTEIN"/>
    <property type="match status" value="1"/>
</dbReference>
<dbReference type="PANTHER" id="PTHR43524">
    <property type="entry name" value="RADICAL SAM SUPERFAMILY PROTEIN"/>
    <property type="match status" value="1"/>
</dbReference>
<evidence type="ECO:0000256" key="4">
    <source>
        <dbReference type="ARBA" id="ARBA00023014"/>
    </source>
</evidence>
<keyword evidence="1" id="KW-0949">S-adenosyl-L-methionine</keyword>
<evidence type="ECO:0000259" key="5">
    <source>
        <dbReference type="PROSITE" id="PS51918"/>
    </source>
</evidence>
<keyword evidence="2" id="KW-0479">Metal-binding</keyword>
<dbReference type="AlphaFoldDB" id="A0A1Y3GIY6"/>
<dbReference type="SFLD" id="SFLDS00029">
    <property type="entry name" value="Radical_SAM"/>
    <property type="match status" value="1"/>
</dbReference>
<reference evidence="6 7" key="1">
    <citation type="submission" date="2016-12" db="EMBL/GenBank/DDBJ databases">
        <title>Discovery of methanogenic haloarchaea.</title>
        <authorList>
            <person name="Sorokin D.Y."/>
            <person name="Makarova K.S."/>
            <person name="Abbas B."/>
            <person name="Ferrer M."/>
            <person name="Golyshin P.N."/>
        </authorList>
    </citation>
    <scope>NUCLEOTIDE SEQUENCE [LARGE SCALE GENOMIC DNA]</scope>
    <source>
        <strain evidence="6">AMET1</strain>
    </source>
</reference>
<dbReference type="EMBL" id="MRZU01000002">
    <property type="protein sequence ID" value="OUJ19405.1"/>
    <property type="molecule type" value="Genomic_DNA"/>
</dbReference>
<dbReference type="InterPro" id="IPR007197">
    <property type="entry name" value="rSAM"/>
</dbReference>
<accession>A0A1Y3GIY6</accession>
<dbReference type="PROSITE" id="PS51918">
    <property type="entry name" value="RADICAL_SAM"/>
    <property type="match status" value="1"/>
</dbReference>
<dbReference type="InterPro" id="IPR058240">
    <property type="entry name" value="rSAM_sf"/>
</dbReference>
<dbReference type="Gene3D" id="3.20.20.70">
    <property type="entry name" value="Aldolase class I"/>
    <property type="match status" value="1"/>
</dbReference>
<keyword evidence="4" id="KW-0411">Iron-sulfur</keyword>
<evidence type="ECO:0000256" key="2">
    <source>
        <dbReference type="ARBA" id="ARBA00022723"/>
    </source>
</evidence>
<gene>
    <name evidence="6" type="ORF">AMET1_0074</name>
</gene>
<dbReference type="Proteomes" id="UP000195137">
    <property type="component" value="Unassembled WGS sequence"/>
</dbReference>
<dbReference type="Pfam" id="PF04055">
    <property type="entry name" value="Radical_SAM"/>
    <property type="match status" value="1"/>
</dbReference>
<dbReference type="GO" id="GO:0051536">
    <property type="term" value="F:iron-sulfur cluster binding"/>
    <property type="evidence" value="ECO:0007669"/>
    <property type="project" value="UniProtKB-KW"/>
</dbReference>
<keyword evidence="7" id="KW-1185">Reference proteome</keyword>
<dbReference type="OrthoDB" id="5620at2157"/>
<keyword evidence="3" id="KW-0408">Iron</keyword>
<dbReference type="SUPFAM" id="SSF102114">
    <property type="entry name" value="Radical SAM enzymes"/>
    <property type="match status" value="1"/>
</dbReference>
<comment type="caution">
    <text evidence="6">The sequence shown here is derived from an EMBL/GenBank/DDBJ whole genome shotgun (WGS) entry which is preliminary data.</text>
</comment>
<proteinExistence type="predicted"/>
<dbReference type="GO" id="GO:0003824">
    <property type="term" value="F:catalytic activity"/>
    <property type="evidence" value="ECO:0007669"/>
    <property type="project" value="InterPro"/>
</dbReference>
<organism evidence="6 7">
    <name type="scientific">Methanonatronarchaeum thermophilum</name>
    <dbReference type="NCBI Taxonomy" id="1927129"/>
    <lineage>
        <taxon>Archaea</taxon>
        <taxon>Methanobacteriati</taxon>
        <taxon>Methanobacteriota</taxon>
        <taxon>Methanonatronarchaeia</taxon>
        <taxon>Methanonatronarchaeales</taxon>
        <taxon>Methanonatronarchaeaceae</taxon>
        <taxon>Methanonatronarchaeum</taxon>
    </lineage>
</organism>
<sequence>MNPIKLSLKSIWQLKIKKRPVVLSHEVNQECNLKCDYCNYWRTQQQENEMTTNQIKKLLDEASDFGITLYNMWAAEPLLRQDISEILEHAHKNQLMTAMVTNGTLLTQKTNQLKHLDYLSVSMDGIKTNIQTRGVEPKKIIQGIKKARKQDIMTSINCVITQKNINELTDLVKLADKLDTLISFEPVYKHKEIDKQTWNQTKINDPKKHSKTIEELIELKKQGYPIINSKTYLKMIKKPYQIKECSHKDMILHITANGKIKKCRGQNQTIGDYNKGLKQQWNQTTKKRKQITKQCNGCPFFGYVESNLIRKLKPEPIINATKYI</sequence>
<dbReference type="InterPro" id="IPR013785">
    <property type="entry name" value="Aldolase_TIM"/>
</dbReference>
<dbReference type="GO" id="GO:0046872">
    <property type="term" value="F:metal ion binding"/>
    <property type="evidence" value="ECO:0007669"/>
    <property type="project" value="UniProtKB-KW"/>
</dbReference>
<dbReference type="CDD" id="cd01335">
    <property type="entry name" value="Radical_SAM"/>
    <property type="match status" value="1"/>
</dbReference>
<dbReference type="RefSeq" id="WP_086636505.1">
    <property type="nucleotide sequence ID" value="NZ_MRZU01000002.1"/>
</dbReference>
<evidence type="ECO:0000313" key="6">
    <source>
        <dbReference type="EMBL" id="OUJ19405.1"/>
    </source>
</evidence>